<keyword evidence="2" id="KW-1185">Reference proteome</keyword>
<gene>
    <name evidence="1" type="ORF">DB891_03010</name>
</gene>
<dbReference type="OrthoDB" id="9804920at2"/>
<dbReference type="RefSeq" id="WP_116760459.1">
    <property type="nucleotide sequence ID" value="NZ_QCZH01000002.1"/>
</dbReference>
<dbReference type="GO" id="GO:0005829">
    <property type="term" value="C:cytosol"/>
    <property type="evidence" value="ECO:0007669"/>
    <property type="project" value="TreeGrafter"/>
</dbReference>
<sequence length="222" mass="25172">MKIGVTFSETNFQNYPKWVKGGDKNIEIIVLTYQENNLEEVSNCDAIVFTGGIDMEPTEKIKYENAPSAFNVARDQFEIEVLKLSLEQKKPILGICRGLQLINTYKGGTLHLDNGKIQNEIHKKEEFDKIHPIQVAEDSLFYKIVHQIKGEVNSAHHQSIDKLGADLKATAFSEDGVIEVIESSDPEKQFILGVQWHPERMNDLENPFSKNIRTALIDTICN</sequence>
<dbReference type="Pfam" id="PF07722">
    <property type="entry name" value="Peptidase_C26"/>
    <property type="match status" value="1"/>
</dbReference>
<reference evidence="1 2" key="1">
    <citation type="submission" date="2018-04" db="EMBL/GenBank/DDBJ databases">
        <title>Flavobacterium sp. nov., isolated from glacier ice.</title>
        <authorList>
            <person name="Liu Q."/>
            <person name="Xin Y.-H."/>
        </authorList>
    </citation>
    <scope>NUCLEOTIDE SEQUENCE [LARGE SCALE GENOMIC DNA]</scope>
    <source>
        <strain evidence="1 2">LB2P30</strain>
    </source>
</reference>
<dbReference type="AlphaFoldDB" id="A0A2U1K0V0"/>
<dbReference type="PROSITE" id="PS51273">
    <property type="entry name" value="GATASE_TYPE_1"/>
    <property type="match status" value="1"/>
</dbReference>
<proteinExistence type="predicted"/>
<dbReference type="Proteomes" id="UP000245618">
    <property type="component" value="Unassembled WGS sequence"/>
</dbReference>
<dbReference type="GO" id="GO:0016811">
    <property type="term" value="F:hydrolase activity, acting on carbon-nitrogen (but not peptide) bonds, in linear amides"/>
    <property type="evidence" value="ECO:0007669"/>
    <property type="project" value="InterPro"/>
</dbReference>
<evidence type="ECO:0000313" key="2">
    <source>
        <dbReference type="Proteomes" id="UP000245618"/>
    </source>
</evidence>
<dbReference type="PANTHER" id="PTHR43235:SF1">
    <property type="entry name" value="GLUTAMINE AMIDOTRANSFERASE PB2B2.05-RELATED"/>
    <property type="match status" value="1"/>
</dbReference>
<dbReference type="EMBL" id="QCZH01000002">
    <property type="protein sequence ID" value="PWA10814.1"/>
    <property type="molecule type" value="Genomic_DNA"/>
</dbReference>
<protein>
    <submittedName>
        <fullName evidence="1">Peptidase C26</fullName>
    </submittedName>
</protein>
<organism evidence="1 2">
    <name type="scientific">Flavobacterium laiguense</name>
    <dbReference type="NCBI Taxonomy" id="2169409"/>
    <lineage>
        <taxon>Bacteria</taxon>
        <taxon>Pseudomonadati</taxon>
        <taxon>Bacteroidota</taxon>
        <taxon>Flavobacteriia</taxon>
        <taxon>Flavobacteriales</taxon>
        <taxon>Flavobacteriaceae</taxon>
        <taxon>Flavobacterium</taxon>
    </lineage>
</organism>
<dbReference type="InterPro" id="IPR011697">
    <property type="entry name" value="Peptidase_C26"/>
</dbReference>
<dbReference type="InterPro" id="IPR029062">
    <property type="entry name" value="Class_I_gatase-like"/>
</dbReference>
<accession>A0A2U1K0V0</accession>
<dbReference type="InterPro" id="IPR044668">
    <property type="entry name" value="PuuD-like"/>
</dbReference>
<dbReference type="SUPFAM" id="SSF52317">
    <property type="entry name" value="Class I glutamine amidotransferase-like"/>
    <property type="match status" value="1"/>
</dbReference>
<dbReference type="CDD" id="cd01745">
    <property type="entry name" value="GATase1_2"/>
    <property type="match status" value="1"/>
</dbReference>
<dbReference type="Gene3D" id="3.40.50.880">
    <property type="match status" value="1"/>
</dbReference>
<name>A0A2U1K0V0_9FLAO</name>
<evidence type="ECO:0000313" key="1">
    <source>
        <dbReference type="EMBL" id="PWA10814.1"/>
    </source>
</evidence>
<dbReference type="PANTHER" id="PTHR43235">
    <property type="entry name" value="GLUTAMINE AMIDOTRANSFERASE PB2B2.05-RELATED"/>
    <property type="match status" value="1"/>
</dbReference>
<comment type="caution">
    <text evidence="1">The sequence shown here is derived from an EMBL/GenBank/DDBJ whole genome shotgun (WGS) entry which is preliminary data.</text>
</comment>